<evidence type="ECO:0000259" key="8">
    <source>
        <dbReference type="PROSITE" id="PS50113"/>
    </source>
</evidence>
<dbReference type="InterPro" id="IPR003594">
    <property type="entry name" value="HATPase_dom"/>
</dbReference>
<dbReference type="InterPro" id="IPR036097">
    <property type="entry name" value="HisK_dim/P_sf"/>
</dbReference>
<accession>A0ABZ2C2H5</accession>
<dbReference type="SUPFAM" id="SSF55874">
    <property type="entry name" value="ATPase domain of HSP90 chaperone/DNA topoisomerase II/histidine kinase"/>
    <property type="match status" value="1"/>
</dbReference>
<dbReference type="CDD" id="cd16922">
    <property type="entry name" value="HATPase_EvgS-ArcB-TorS-like"/>
    <property type="match status" value="1"/>
</dbReference>
<dbReference type="Pfam" id="PF00512">
    <property type="entry name" value="HisKA"/>
    <property type="match status" value="1"/>
</dbReference>
<dbReference type="PROSITE" id="PS50112">
    <property type="entry name" value="PAS"/>
    <property type="match status" value="2"/>
</dbReference>
<dbReference type="InterPro" id="IPR004358">
    <property type="entry name" value="Sig_transdc_His_kin-like_C"/>
</dbReference>
<dbReference type="PRINTS" id="PR00344">
    <property type="entry name" value="BCTRLSENSOR"/>
</dbReference>
<dbReference type="CDD" id="cd00082">
    <property type="entry name" value="HisKA"/>
    <property type="match status" value="1"/>
</dbReference>
<evidence type="ECO:0000313" key="10">
    <source>
        <dbReference type="Proteomes" id="UP001330434"/>
    </source>
</evidence>
<dbReference type="SUPFAM" id="SSF47384">
    <property type="entry name" value="Homodimeric domain of signal transducing histidine kinase"/>
    <property type="match status" value="1"/>
</dbReference>
<dbReference type="SMART" id="SM00091">
    <property type="entry name" value="PAS"/>
    <property type="match status" value="2"/>
</dbReference>
<keyword evidence="10" id="KW-1185">Reference proteome</keyword>
<organism evidence="9 10">
    <name type="scientific">Candidatus Bealeia paramacronuclearis</name>
    <dbReference type="NCBI Taxonomy" id="1921001"/>
    <lineage>
        <taxon>Bacteria</taxon>
        <taxon>Pseudomonadati</taxon>
        <taxon>Pseudomonadota</taxon>
        <taxon>Alphaproteobacteria</taxon>
        <taxon>Holosporales</taxon>
        <taxon>Holosporaceae</taxon>
        <taxon>Candidatus Bealeia</taxon>
    </lineage>
</organism>
<protein>
    <recommendedName>
        <fullName evidence="2">histidine kinase</fullName>
        <ecNumber evidence="2">2.7.13.3</ecNumber>
    </recommendedName>
</protein>
<dbReference type="InterPro" id="IPR005467">
    <property type="entry name" value="His_kinase_dom"/>
</dbReference>
<dbReference type="PANTHER" id="PTHR43047">
    <property type="entry name" value="TWO-COMPONENT HISTIDINE PROTEIN KINASE"/>
    <property type="match status" value="1"/>
</dbReference>
<evidence type="ECO:0000256" key="5">
    <source>
        <dbReference type="ARBA" id="ARBA00022777"/>
    </source>
</evidence>
<dbReference type="SMART" id="SM00388">
    <property type="entry name" value="HisKA"/>
    <property type="match status" value="1"/>
</dbReference>
<name>A0ABZ2C2H5_9PROT</name>
<feature type="domain" description="PAS" evidence="7">
    <location>
        <begin position="25"/>
        <end position="100"/>
    </location>
</feature>
<dbReference type="InterPro" id="IPR013655">
    <property type="entry name" value="PAS_fold_3"/>
</dbReference>
<dbReference type="InterPro" id="IPR000014">
    <property type="entry name" value="PAS"/>
</dbReference>
<evidence type="ECO:0000313" key="9">
    <source>
        <dbReference type="EMBL" id="WVX66654.1"/>
    </source>
</evidence>
<dbReference type="CDD" id="cd00130">
    <property type="entry name" value="PAS"/>
    <property type="match status" value="2"/>
</dbReference>
<dbReference type="PROSITE" id="PS50109">
    <property type="entry name" value="HIS_KIN"/>
    <property type="match status" value="1"/>
</dbReference>
<reference evidence="9 10" key="1">
    <citation type="journal article" date="2024" name="Environ. Microbiol.">
        <title>Novel evolutionary insights on the interactions of the Holosporales (Alphaproteobacteria) with eukaryotic hosts from comparative genomics.</title>
        <authorList>
            <person name="Giovannini M."/>
            <person name="Petroni G."/>
            <person name="Castelli M."/>
        </authorList>
    </citation>
    <scope>NUCLEOTIDE SEQUENCE [LARGE SCALE GENOMIC DNA]</scope>
    <source>
        <strain evidence="9 10">US_Bl 15I1</strain>
    </source>
</reference>
<dbReference type="InterPro" id="IPR035965">
    <property type="entry name" value="PAS-like_dom_sf"/>
</dbReference>
<sequence>MLSFFSTKDHATIIAQEMSRNIKDREFRIRQLIDTTPGAIYSCTPDEERRVTFLSDFIEDITGFPTSHFIGQSTSDFTTLIHPEDRKFRIRAILENLEKQGRFSCEYRLIDRNKSEKWLFEQGHFIFDEAGIPQQIIGAIFDITSRKIAEQEAERLSLALQNAAECIAFLDRHLMFKEVNPSFAELAGWSQEEMIGLALPIIVYPDDLEKAQNLYKTSLNQSKIRSEVRGVRADGSQFYMSMTFVSSFDKNKKLLGTYCFVKDISHRKKIEEELRKAKDAALEASRAKSEFLAMMSHELRTPLNAIIGYSDLLAEQAQDENQTQTAGDLNRIKDAGQHLLSLINDILDVSKLEAGKTEIYHEIFSVDDLIFNVNGMAQPLMKLNHNEFILEDSQNLGLMNSDFVKLRQNLLNLLSNAAKFTENGKISLSIRIEKNKKEDWLVFSVRDTGCGITPQQLKKLFNPFVQADTSTTRKYGGTGLGLTLVKRYTEMMGGSIAVESISGQGTTFVMRLPRGNIEESIPLGHQDALLRI</sequence>
<evidence type="ECO:0000259" key="7">
    <source>
        <dbReference type="PROSITE" id="PS50112"/>
    </source>
</evidence>
<dbReference type="NCBIfam" id="TIGR00229">
    <property type="entry name" value="sensory_box"/>
    <property type="match status" value="2"/>
</dbReference>
<dbReference type="InterPro" id="IPR001610">
    <property type="entry name" value="PAC"/>
</dbReference>
<dbReference type="Proteomes" id="UP001330434">
    <property type="component" value="Chromosome"/>
</dbReference>
<dbReference type="Gene3D" id="3.30.450.20">
    <property type="entry name" value="PAS domain"/>
    <property type="match status" value="2"/>
</dbReference>
<feature type="domain" description="PAC" evidence="8">
    <location>
        <begin position="103"/>
        <end position="155"/>
    </location>
</feature>
<feature type="domain" description="Histidine kinase" evidence="6">
    <location>
        <begin position="294"/>
        <end position="516"/>
    </location>
</feature>
<keyword evidence="5" id="KW-0418">Kinase</keyword>
<dbReference type="SMART" id="SM00387">
    <property type="entry name" value="HATPase_c"/>
    <property type="match status" value="1"/>
</dbReference>
<feature type="domain" description="PAC" evidence="8">
    <location>
        <begin position="224"/>
        <end position="276"/>
    </location>
</feature>
<dbReference type="EC" id="2.7.13.3" evidence="2"/>
<keyword evidence="4" id="KW-0808">Transferase</keyword>
<keyword evidence="3" id="KW-0597">Phosphoprotein</keyword>
<dbReference type="SMART" id="SM00086">
    <property type="entry name" value="PAC"/>
    <property type="match status" value="2"/>
</dbReference>
<dbReference type="SUPFAM" id="SSF55785">
    <property type="entry name" value="PYP-like sensor domain (PAS domain)"/>
    <property type="match status" value="2"/>
</dbReference>
<dbReference type="InterPro" id="IPR036890">
    <property type="entry name" value="HATPase_C_sf"/>
</dbReference>
<dbReference type="Pfam" id="PF02518">
    <property type="entry name" value="HATPase_c"/>
    <property type="match status" value="1"/>
</dbReference>
<dbReference type="InterPro" id="IPR000700">
    <property type="entry name" value="PAS-assoc_C"/>
</dbReference>
<comment type="catalytic activity">
    <reaction evidence="1">
        <text>ATP + protein L-histidine = ADP + protein N-phospho-L-histidine.</text>
        <dbReference type="EC" id="2.7.13.3"/>
    </reaction>
</comment>
<evidence type="ECO:0000256" key="4">
    <source>
        <dbReference type="ARBA" id="ARBA00022679"/>
    </source>
</evidence>
<dbReference type="EMBL" id="CP133270">
    <property type="protein sequence ID" value="WVX66654.1"/>
    <property type="molecule type" value="Genomic_DNA"/>
</dbReference>
<dbReference type="InterPro" id="IPR003661">
    <property type="entry name" value="HisK_dim/P_dom"/>
</dbReference>
<proteinExistence type="predicted"/>
<dbReference type="Gene3D" id="1.10.287.130">
    <property type="match status" value="1"/>
</dbReference>
<evidence type="ECO:0000259" key="6">
    <source>
        <dbReference type="PROSITE" id="PS50109"/>
    </source>
</evidence>
<dbReference type="Pfam" id="PF08447">
    <property type="entry name" value="PAS_3"/>
    <property type="match status" value="2"/>
</dbReference>
<evidence type="ECO:0000256" key="2">
    <source>
        <dbReference type="ARBA" id="ARBA00012438"/>
    </source>
</evidence>
<evidence type="ECO:0000256" key="1">
    <source>
        <dbReference type="ARBA" id="ARBA00000085"/>
    </source>
</evidence>
<dbReference type="PROSITE" id="PS50113">
    <property type="entry name" value="PAC"/>
    <property type="match status" value="2"/>
</dbReference>
<dbReference type="Gene3D" id="3.30.565.10">
    <property type="entry name" value="Histidine kinase-like ATPase, C-terminal domain"/>
    <property type="match status" value="1"/>
</dbReference>
<dbReference type="PANTHER" id="PTHR43047:SF63">
    <property type="entry name" value="HISTIDINE KINASE"/>
    <property type="match status" value="1"/>
</dbReference>
<gene>
    <name evidence="9" type="ORF">Bealeia1_00835</name>
</gene>
<evidence type="ECO:0000256" key="3">
    <source>
        <dbReference type="ARBA" id="ARBA00022553"/>
    </source>
</evidence>
<feature type="domain" description="PAS" evidence="7">
    <location>
        <begin position="152"/>
        <end position="222"/>
    </location>
</feature>